<dbReference type="EMBL" id="CM046118">
    <property type="protein sequence ID" value="KAI8438849.1"/>
    <property type="molecule type" value="Genomic_DNA"/>
</dbReference>
<name>A0ACC0KR73_CHOFU</name>
<dbReference type="Proteomes" id="UP001064048">
    <property type="component" value="Chromosome 18"/>
</dbReference>
<proteinExistence type="predicted"/>
<accession>A0ACC0KR73</accession>
<keyword evidence="2" id="KW-1185">Reference proteome</keyword>
<organism evidence="1 2">
    <name type="scientific">Choristoneura fumiferana</name>
    <name type="common">Spruce budworm moth</name>
    <name type="synonym">Archips fumiferana</name>
    <dbReference type="NCBI Taxonomy" id="7141"/>
    <lineage>
        <taxon>Eukaryota</taxon>
        <taxon>Metazoa</taxon>
        <taxon>Ecdysozoa</taxon>
        <taxon>Arthropoda</taxon>
        <taxon>Hexapoda</taxon>
        <taxon>Insecta</taxon>
        <taxon>Pterygota</taxon>
        <taxon>Neoptera</taxon>
        <taxon>Endopterygota</taxon>
        <taxon>Lepidoptera</taxon>
        <taxon>Glossata</taxon>
        <taxon>Ditrysia</taxon>
        <taxon>Tortricoidea</taxon>
        <taxon>Tortricidae</taxon>
        <taxon>Tortricinae</taxon>
        <taxon>Choristoneura</taxon>
    </lineage>
</organism>
<gene>
    <name evidence="1" type="ORF">MSG28_011197</name>
</gene>
<comment type="caution">
    <text evidence="1">The sequence shown here is derived from an EMBL/GenBank/DDBJ whole genome shotgun (WGS) entry which is preliminary data.</text>
</comment>
<reference evidence="1 2" key="1">
    <citation type="journal article" date="2022" name="Genome Biol. Evol.">
        <title>The Spruce Budworm Genome: Reconstructing the Evolutionary History of Antifreeze Proteins.</title>
        <authorList>
            <person name="Beliveau C."/>
            <person name="Gagne P."/>
            <person name="Picq S."/>
            <person name="Vernygora O."/>
            <person name="Keeling C.I."/>
            <person name="Pinkney K."/>
            <person name="Doucet D."/>
            <person name="Wen F."/>
            <person name="Johnston J.S."/>
            <person name="Maaroufi H."/>
            <person name="Boyle B."/>
            <person name="Laroche J."/>
            <person name="Dewar K."/>
            <person name="Juretic N."/>
            <person name="Blackburn G."/>
            <person name="Nisole A."/>
            <person name="Brunet B."/>
            <person name="Brandao M."/>
            <person name="Lumley L."/>
            <person name="Duan J."/>
            <person name="Quan G."/>
            <person name="Lucarotti C.J."/>
            <person name="Roe A.D."/>
            <person name="Sperling F.A.H."/>
            <person name="Levesque R.C."/>
            <person name="Cusson M."/>
        </authorList>
    </citation>
    <scope>NUCLEOTIDE SEQUENCE [LARGE SCALE GENOMIC DNA]</scope>
    <source>
        <strain evidence="1">Glfc:IPQL:Cfum</strain>
    </source>
</reference>
<protein>
    <submittedName>
        <fullName evidence="1">Uncharacterized protein</fullName>
    </submittedName>
</protein>
<sequence length="302" mass="33281">MQLIHDHQAIMTSVKEVNHTIFAKDPSSDQLDVKERRSSNASLLLMNPVASGDNMATGLNSTHKLKEELPPLVPCCEGRELQINEDLVRSGLSAISVKHGNVIQSLSLSHACEKLQVAPGLVKHRNSFRCLHRPDLKRVPYLRRLTPDELELLFRGSSDVPSFVASRSENQDEITKIMMPPEENLRNRDLRTKENCCADDANAAGLHPIPETRSGAEDVPIGMRLHGARARLYTSVLAGTKAGDHLDGESLNEEYDARVPVDIVPEDEVQLNEELQIILPPRCDDTAADSSTSSTLTDNSTS</sequence>
<evidence type="ECO:0000313" key="1">
    <source>
        <dbReference type="EMBL" id="KAI8438849.1"/>
    </source>
</evidence>
<evidence type="ECO:0000313" key="2">
    <source>
        <dbReference type="Proteomes" id="UP001064048"/>
    </source>
</evidence>